<dbReference type="PANTHER" id="PTHR10039:SF16">
    <property type="entry name" value="GPI INOSITOL-DEACYLASE"/>
    <property type="match status" value="1"/>
</dbReference>
<name>A0A1S8B5A2_9PEZI</name>
<gene>
    <name evidence="3" type="ORF">BK809_0007016</name>
</gene>
<dbReference type="Gene3D" id="3.40.50.300">
    <property type="entry name" value="P-loop containing nucleotide triphosphate hydrolases"/>
    <property type="match status" value="1"/>
</dbReference>
<accession>A0A1S8B5A2</accession>
<comment type="caution">
    <text evidence="3">The sequence shown here is derived from an EMBL/GenBank/DDBJ whole genome shotgun (WGS) entry which is preliminary data.</text>
</comment>
<dbReference type="Gene3D" id="1.25.40.20">
    <property type="entry name" value="Ankyrin repeat-containing domain"/>
    <property type="match status" value="1"/>
</dbReference>
<dbReference type="PANTHER" id="PTHR10039">
    <property type="entry name" value="AMELOGENIN"/>
    <property type="match status" value="1"/>
</dbReference>
<evidence type="ECO:0000313" key="4">
    <source>
        <dbReference type="Proteomes" id="UP000190776"/>
    </source>
</evidence>
<protein>
    <recommendedName>
        <fullName evidence="2">Nephrocystin 3-like N-terminal domain-containing protein</fullName>
    </recommendedName>
</protein>
<dbReference type="EMBL" id="MSZU01000114">
    <property type="protein sequence ID" value="OMP82705.1"/>
    <property type="molecule type" value="Genomic_DNA"/>
</dbReference>
<dbReference type="InterPro" id="IPR036770">
    <property type="entry name" value="Ankyrin_rpt-contain_sf"/>
</dbReference>
<dbReference type="OrthoDB" id="7464126at2759"/>
<proteinExistence type="predicted"/>
<dbReference type="Pfam" id="PF24883">
    <property type="entry name" value="NPHP3_N"/>
    <property type="match status" value="1"/>
</dbReference>
<evidence type="ECO:0000256" key="1">
    <source>
        <dbReference type="ARBA" id="ARBA00022737"/>
    </source>
</evidence>
<dbReference type="Proteomes" id="UP000190776">
    <property type="component" value="Unassembled WGS sequence"/>
</dbReference>
<dbReference type="STRING" id="420778.A0A1S8B5A2"/>
<feature type="domain" description="Nephrocystin 3-like N-terminal" evidence="2">
    <location>
        <begin position="205"/>
        <end position="353"/>
    </location>
</feature>
<keyword evidence="1" id="KW-0677">Repeat</keyword>
<evidence type="ECO:0000259" key="2">
    <source>
        <dbReference type="Pfam" id="PF24883"/>
    </source>
</evidence>
<sequence length="1292" mass="143894">MPSSQASLAARLQEDSAHAKSLWDRAFDELDAHDRQRLAAVQPDRLTVLEDVLESVEQKKQTCLEKRWAIPKKNGDRVILRDLCEKVVCWIDKFKAVGDAATQYDPGHAALPWAAVRFVLQVAVNDHHMFSAMLEGVEHTSYQITRCAIIEMLYLGPPSSRVDFLASSTHGHLRVSLQSSIVRLYSSILQYLARAGEYYSENTATGSGKTFLASLVVDTLRCDDAANPLSIPCAFFYCNRNPAEPERSCPVEIMRCILKQLCSRTANNPIRGSVGEAFLQSKEQADALGLEMEKLSLRDCTAEILKLCSKDPVVIIIDALDECDPSRRHELLQSLDEIIQESVNLVKVFITSRDDVDIVRRLERSRNIYIHGTSNAEDIENFVQVELGRVLKTGMLLGGHISEQLRNRIVERLVDGAQGMFRWVSLQLQNISDHRRFKLPEDVDSELGQLPQTLTKSYELIHQQIVQLAPRSKQLAEKVISWLLCSMCHLEAATFVAALGFKTDTASISVEDVLNVCCNLVIFDNTLGTFRFAHQSVREFLETRPEYSKIWTEKVASLACIETWTMDETSRLSLPEEWIRYSATYMPLHLQSLQKAGLSQDGELNEAICRFLDPSGGPSPSYRAWATCANRSATLVSDKDGVWGYSDHSWYRFGANPLPGLLPFRLPRSNPVCLLTVYGMLSILEHIVRSGKAHLDYQQKQFCLETAIANSYAPIVEFFLSSGFDLTIQAILNGLRLSRGRGFPTKRMLDAIFSKLDTRAAERLLGESGFTSIPFCTELAKEIIARNPDAQVEGWHLFNALPCQDFLKVILAKNPQIKVTPRTLAAAASSPSTVKLLLNYAPGIKVTPSVLQSALQTSETVDLLLSHDPSTEIKPFHVHTALSTSKTLALLLNHDSNIRITSSHIEAAARTPAALELLLSHGPEVRIEPSHVIAAAKNPEAVKLLLGHEAKFQDSRFDLAAVAYQSTLPLLHVQRHIQLDVSNYDVFWRLWPLKRMLPITNKTLEERMEPFVYGNPSMVADTPLGSLGLPLPFVDTMHAVLGHSGVFLAIATMVSRLSGDATSKELLIDSVSVVELDQEAGQHSESSPHDSLTSRALKSCRICEKGSSESTGGNSLNEATPTLTLKFSVIKLMDPLQPDRATPRSVAVSGLVRRLRFCESSVQRLRVLLTDEGTPIGALYPDQNRKLPLSNEVYCLCARAEPLWTYADAPSEIHGKSLTTEDDFVGDDAMVMGFALVKDGNVGNFYRRVGLVRWVKKDTFNKCERQEITLVPSSPRFQTLEKAAHLLRPFFL</sequence>
<dbReference type="SUPFAM" id="SSF48403">
    <property type="entry name" value="Ankyrin repeat"/>
    <property type="match status" value="1"/>
</dbReference>
<reference evidence="3 4" key="1">
    <citation type="submission" date="2017-01" db="EMBL/GenBank/DDBJ databases">
        <title>Draft genome sequence of Diplodia seriata F98.1, a fungal species involved in grapevine trunk diseases.</title>
        <authorList>
            <person name="Robert-Siegwald G."/>
            <person name="Vallet J."/>
            <person name="Abou-Mansour E."/>
            <person name="Xu J."/>
            <person name="Rey P."/>
            <person name="Bertsch C."/>
            <person name="Rego C."/>
            <person name="Larignon P."/>
            <person name="Fontaine F."/>
            <person name="Lebrun M.-H."/>
        </authorList>
    </citation>
    <scope>NUCLEOTIDE SEQUENCE [LARGE SCALE GENOMIC DNA]</scope>
    <source>
        <strain evidence="3 4">F98.1</strain>
    </source>
</reference>
<evidence type="ECO:0000313" key="3">
    <source>
        <dbReference type="EMBL" id="OMP82705.1"/>
    </source>
</evidence>
<organism evidence="3 4">
    <name type="scientific">Diplodia seriata</name>
    <dbReference type="NCBI Taxonomy" id="420778"/>
    <lineage>
        <taxon>Eukaryota</taxon>
        <taxon>Fungi</taxon>
        <taxon>Dikarya</taxon>
        <taxon>Ascomycota</taxon>
        <taxon>Pezizomycotina</taxon>
        <taxon>Dothideomycetes</taxon>
        <taxon>Dothideomycetes incertae sedis</taxon>
        <taxon>Botryosphaeriales</taxon>
        <taxon>Botryosphaeriaceae</taxon>
        <taxon>Diplodia</taxon>
    </lineage>
</organism>
<dbReference type="InterPro" id="IPR056884">
    <property type="entry name" value="NPHP3-like_N"/>
</dbReference>
<dbReference type="SUPFAM" id="SSF52540">
    <property type="entry name" value="P-loop containing nucleoside triphosphate hydrolases"/>
    <property type="match status" value="1"/>
</dbReference>
<dbReference type="InterPro" id="IPR027417">
    <property type="entry name" value="P-loop_NTPase"/>
</dbReference>